<protein>
    <submittedName>
        <fullName evidence="1">Helix-turn-helix transcriptional regulator</fullName>
    </submittedName>
</protein>
<name>A0ACD5AQS0_9ACTN</name>
<organism evidence="1 2">
    <name type="scientific">Streptomyces citrinus</name>
    <dbReference type="NCBI Taxonomy" id="3118173"/>
    <lineage>
        <taxon>Bacteria</taxon>
        <taxon>Bacillati</taxon>
        <taxon>Actinomycetota</taxon>
        <taxon>Actinomycetes</taxon>
        <taxon>Kitasatosporales</taxon>
        <taxon>Streptomycetaceae</taxon>
        <taxon>Streptomyces</taxon>
    </lineage>
</organism>
<dbReference type="EMBL" id="CP146023">
    <property type="protein sequence ID" value="WWQ69526.1"/>
    <property type="molecule type" value="Genomic_DNA"/>
</dbReference>
<sequence length="104" mass="11136">MGAMRAGIAQHGVAPGGCRSALRERPRGTWGTMDGQTFGSLLREARQESRLTLERLSEAAGLSVRAISDMERGRSRSRGTFVVAVRSIRRTQPSAAPAEGRIAA</sequence>
<evidence type="ECO:0000313" key="2">
    <source>
        <dbReference type="Proteomes" id="UP001432251"/>
    </source>
</evidence>
<accession>A0ACD5AQS0</accession>
<reference evidence="1" key="1">
    <citation type="journal article" date="2025" name="Int. J. Syst. Evol. Microbiol.">
        <title>Streptomyces citrinus sp. nov., with yellow diffusible pigment.</title>
        <authorList>
            <person name="He Y."/>
            <person name="Yang E."/>
            <person name="Xu J."/>
            <person name="Sun Y."/>
            <person name="Sun L."/>
        </authorList>
    </citation>
    <scope>NUCLEOTIDE SEQUENCE</scope>
    <source>
        <strain evidence="1">Q6</strain>
    </source>
</reference>
<geneLocation type="plasmid" evidence="1 2">
    <name>p1</name>
</geneLocation>
<proteinExistence type="predicted"/>
<keyword evidence="2" id="KW-1185">Reference proteome</keyword>
<keyword evidence="1" id="KW-0614">Plasmid</keyword>
<dbReference type="Proteomes" id="UP001432251">
    <property type="component" value="Plasmid p1"/>
</dbReference>
<gene>
    <name evidence="1" type="ORF">V2W30_40880</name>
</gene>
<evidence type="ECO:0000313" key="1">
    <source>
        <dbReference type="EMBL" id="WWQ69526.1"/>
    </source>
</evidence>